<comment type="caution">
    <text evidence="2">The sequence shown here is derived from an EMBL/GenBank/DDBJ whole genome shotgun (WGS) entry which is preliminary data.</text>
</comment>
<reference evidence="3" key="1">
    <citation type="journal article" date="2019" name="Int. J. Syst. Evol. Microbiol.">
        <title>The Global Catalogue of Microorganisms (GCM) 10K type strain sequencing project: providing services to taxonomists for standard genome sequencing and annotation.</title>
        <authorList>
            <consortium name="The Broad Institute Genomics Platform"/>
            <consortium name="The Broad Institute Genome Sequencing Center for Infectious Disease"/>
            <person name="Wu L."/>
            <person name="Ma J."/>
        </authorList>
    </citation>
    <scope>NUCLEOTIDE SEQUENCE [LARGE SCALE GENOMIC DNA]</scope>
    <source>
        <strain evidence="3">KCTC 42498</strain>
    </source>
</reference>
<dbReference type="Proteomes" id="UP001597544">
    <property type="component" value="Unassembled WGS sequence"/>
</dbReference>
<keyword evidence="3" id="KW-1185">Reference proteome</keyword>
<dbReference type="EMBL" id="JBHULU010000021">
    <property type="protein sequence ID" value="MFD2515481.1"/>
    <property type="molecule type" value="Genomic_DNA"/>
</dbReference>
<proteinExistence type="predicted"/>
<evidence type="ECO:0000313" key="3">
    <source>
        <dbReference type="Proteomes" id="UP001597544"/>
    </source>
</evidence>
<sequence>MRNDRGTNYGSYSRRYNMEGEHNSGPFQGRRHAYLGDTRHEPGEDYRIQKSREYGRRGGRVGMDDLRYEQMYEISNYTDQPRHEDYGLPRSAENDLTDVGYFPYAQEGPYAGRERHYRYNMGYNPNYDNPEEGDRYRAFDSRGNHGYRHDASYGNEDRFIDFGNDRYGISDRIGNRYYGHFGGLNR</sequence>
<protein>
    <submittedName>
        <fullName evidence="2">Uncharacterized protein</fullName>
    </submittedName>
</protein>
<gene>
    <name evidence="2" type="ORF">ACFSRY_16530</name>
</gene>
<evidence type="ECO:0000313" key="2">
    <source>
        <dbReference type="EMBL" id="MFD2515481.1"/>
    </source>
</evidence>
<organism evidence="2 3">
    <name type="scientific">Pontibacter locisalis</name>
    <dbReference type="NCBI Taxonomy" id="1719035"/>
    <lineage>
        <taxon>Bacteria</taxon>
        <taxon>Pseudomonadati</taxon>
        <taxon>Bacteroidota</taxon>
        <taxon>Cytophagia</taxon>
        <taxon>Cytophagales</taxon>
        <taxon>Hymenobacteraceae</taxon>
        <taxon>Pontibacter</taxon>
    </lineage>
</organism>
<accession>A0ABW5IQV6</accession>
<evidence type="ECO:0000256" key="1">
    <source>
        <dbReference type="SAM" id="MobiDB-lite"/>
    </source>
</evidence>
<feature type="compositionally biased region" description="Polar residues" evidence="1">
    <location>
        <begin position="1"/>
        <end position="11"/>
    </location>
</feature>
<dbReference type="RefSeq" id="WP_377510294.1">
    <property type="nucleotide sequence ID" value="NZ_JBHULU010000021.1"/>
</dbReference>
<feature type="region of interest" description="Disordered" evidence="1">
    <location>
        <begin position="1"/>
        <end position="28"/>
    </location>
</feature>
<name>A0ABW5IQV6_9BACT</name>